<proteinExistence type="predicted"/>
<gene>
    <name evidence="1" type="ORF">C5167_012372</name>
</gene>
<sequence>MAKLEYEKQLIDDQAKEEEVKAYESVKSVKDVGIDPIQESPESPSQWPLEFERKQRYIIELWHFCCISLAQTVIPLALDWIIKWLSPKILLIQVSSKTGLYDSQPLVQVH</sequence>
<dbReference type="STRING" id="3469.A0A4Y7J0D1"/>
<dbReference type="AlphaFoldDB" id="A0A4Y7J0D1"/>
<reference evidence="1 2" key="1">
    <citation type="journal article" date="2018" name="Science">
        <title>The opium poppy genome and morphinan production.</title>
        <authorList>
            <person name="Guo L."/>
            <person name="Winzer T."/>
            <person name="Yang X."/>
            <person name="Li Y."/>
            <person name="Ning Z."/>
            <person name="He Z."/>
            <person name="Teodor R."/>
            <person name="Lu Y."/>
            <person name="Bowser T.A."/>
            <person name="Graham I.A."/>
            <person name="Ye K."/>
        </authorList>
    </citation>
    <scope>NUCLEOTIDE SEQUENCE [LARGE SCALE GENOMIC DNA]</scope>
    <source>
        <strain evidence="2">cv. HN1</strain>
        <tissue evidence="1">Leaves</tissue>
    </source>
</reference>
<dbReference type="Gramene" id="RZC53510">
    <property type="protein sequence ID" value="RZC53510"/>
    <property type="gene ID" value="C5167_012372"/>
</dbReference>
<organism evidence="1 2">
    <name type="scientific">Papaver somniferum</name>
    <name type="common">Opium poppy</name>
    <dbReference type="NCBI Taxonomy" id="3469"/>
    <lineage>
        <taxon>Eukaryota</taxon>
        <taxon>Viridiplantae</taxon>
        <taxon>Streptophyta</taxon>
        <taxon>Embryophyta</taxon>
        <taxon>Tracheophyta</taxon>
        <taxon>Spermatophyta</taxon>
        <taxon>Magnoliopsida</taxon>
        <taxon>Ranunculales</taxon>
        <taxon>Papaveraceae</taxon>
        <taxon>Papaveroideae</taxon>
        <taxon>Papaver</taxon>
    </lineage>
</organism>
<keyword evidence="2" id="KW-1185">Reference proteome</keyword>
<dbReference type="Proteomes" id="UP000316621">
    <property type="component" value="Chromosome 3"/>
</dbReference>
<protein>
    <submittedName>
        <fullName evidence="1">Uncharacterized protein</fullName>
    </submittedName>
</protein>
<name>A0A4Y7J0D1_PAPSO</name>
<evidence type="ECO:0000313" key="1">
    <source>
        <dbReference type="EMBL" id="RZC53510.1"/>
    </source>
</evidence>
<accession>A0A4Y7J0D1</accession>
<evidence type="ECO:0000313" key="2">
    <source>
        <dbReference type="Proteomes" id="UP000316621"/>
    </source>
</evidence>
<dbReference type="EMBL" id="CM010717">
    <property type="protein sequence ID" value="RZC53510.1"/>
    <property type="molecule type" value="Genomic_DNA"/>
</dbReference>